<dbReference type="EMBL" id="CP011452">
    <property type="protein sequence ID" value="AKH42485.1"/>
    <property type="molecule type" value="Genomic_DNA"/>
</dbReference>
<organism evidence="1 2">
    <name type="scientific">Croceibacterium atlanticum</name>
    <dbReference type="NCBI Taxonomy" id="1267766"/>
    <lineage>
        <taxon>Bacteria</taxon>
        <taxon>Pseudomonadati</taxon>
        <taxon>Pseudomonadota</taxon>
        <taxon>Alphaproteobacteria</taxon>
        <taxon>Sphingomonadales</taxon>
        <taxon>Erythrobacteraceae</taxon>
        <taxon>Croceibacterium</taxon>
    </lineage>
</organism>
<protein>
    <submittedName>
        <fullName evidence="1">Uncharacterized protein</fullName>
    </submittedName>
</protein>
<sequence length="173" mass="17781">MKPAKSEGASFRGQPLLLIAFALAGWIGLRAGLLQFPGFVQQGAFTRTALAVQQTPLPAVIAPFRVLSDLAPHAAAAGRNIGQDGGQYFLAEPAAFMAGEVAGHIGPMAHPVAASTARAAPSPGIPLAASQPVPFTERAEGAAERHWLVDSWLLLRDGGGPALAGVPSYGRSQ</sequence>
<dbReference type="Proteomes" id="UP000034392">
    <property type="component" value="Chromosome"/>
</dbReference>
<dbReference type="PATRIC" id="fig|1267766.3.peg.1455"/>
<proteinExistence type="predicted"/>
<keyword evidence="2" id="KW-1185">Reference proteome</keyword>
<dbReference type="STRING" id="1267766.WYH_01444"/>
<name>A0A0F7KUM3_9SPHN</name>
<accession>A0A0F7KUM3</accession>
<dbReference type="AlphaFoldDB" id="A0A0F7KUM3"/>
<evidence type="ECO:0000313" key="2">
    <source>
        <dbReference type="Proteomes" id="UP000034392"/>
    </source>
</evidence>
<evidence type="ECO:0000313" key="1">
    <source>
        <dbReference type="EMBL" id="AKH42485.1"/>
    </source>
</evidence>
<gene>
    <name evidence="1" type="ORF">WYH_01444</name>
</gene>
<dbReference type="KEGG" id="aay:WYH_01444"/>
<dbReference type="RefSeq" id="WP_046903289.1">
    <property type="nucleotide sequence ID" value="NZ_CP011452.2"/>
</dbReference>
<reference evidence="1" key="1">
    <citation type="submission" date="2015-05" db="EMBL/GenBank/DDBJ databases">
        <title>The complete genome of Altererythrobacter atlanticus strain 26DY36.</title>
        <authorList>
            <person name="Wu Y.-H."/>
            <person name="Cheng H."/>
            <person name="Wu X.-W."/>
        </authorList>
    </citation>
    <scope>NUCLEOTIDE SEQUENCE [LARGE SCALE GENOMIC DNA]</scope>
    <source>
        <strain evidence="1">26DY36</strain>
    </source>
</reference>